<evidence type="ECO:0000259" key="11">
    <source>
        <dbReference type="PROSITE" id="PS50102"/>
    </source>
</evidence>
<evidence type="ECO:0000256" key="9">
    <source>
        <dbReference type="PROSITE-ProRule" id="PRU00176"/>
    </source>
</evidence>
<keyword evidence="13" id="KW-1185">Reference proteome</keyword>
<dbReference type="InterPro" id="IPR000504">
    <property type="entry name" value="RRM_dom"/>
</dbReference>
<feature type="domain" description="RRM" evidence="11">
    <location>
        <begin position="80"/>
        <end position="178"/>
    </location>
</feature>
<feature type="compositionally biased region" description="Basic and acidic residues" evidence="10">
    <location>
        <begin position="1"/>
        <end position="11"/>
    </location>
</feature>
<keyword evidence="8" id="KW-0539">Nucleus</keyword>
<proteinExistence type="inferred from homology"/>
<dbReference type="GO" id="GO:0019843">
    <property type="term" value="F:rRNA binding"/>
    <property type="evidence" value="ECO:0007669"/>
    <property type="project" value="TreeGrafter"/>
</dbReference>
<dbReference type="AlphaFoldDB" id="A0A899FRH0"/>
<keyword evidence="5" id="KW-0690">Ribosome biogenesis</keyword>
<sequence length="290" mass="34001">MESLDHKDPKIREKRRRRRSSEDWNIEERYFKKLFKNESEEDNIKEKNENIICKLYKNDEKKLLEKKETDLDESVKKDLSTVFVGNLPVSIVSSKSDYRTFKGKFSEFGRIRSIRFRSIAFSELLPKKIAYIQKKFHPKREILNAYVVYEAEESSKKALVLNGTLLLNRHIRVDSVAYPTPHVSKRSIFIGNLSFDAQEEQLWSYFSQCGEIEFVRIVRNSETNVGKGFAYVQFKNQESIDEALLLHDKKGPCNRKLRIVRAKNISKRKQESKHKGLDTKNSNGNTEANK</sequence>
<evidence type="ECO:0000256" key="5">
    <source>
        <dbReference type="ARBA" id="ARBA00022517"/>
    </source>
</evidence>
<dbReference type="InterPro" id="IPR047189">
    <property type="entry name" value="RRM2_Nop12p-like"/>
</dbReference>
<dbReference type="GO" id="GO:0000463">
    <property type="term" value="P:maturation of LSU-rRNA from tricistronic rRNA transcript (SSU-rRNA, 5.8S rRNA, LSU-rRNA)"/>
    <property type="evidence" value="ECO:0007669"/>
    <property type="project" value="TreeGrafter"/>
</dbReference>
<evidence type="ECO:0000313" key="12">
    <source>
        <dbReference type="EMBL" id="QSL64381.1"/>
    </source>
</evidence>
<dbReference type="SMART" id="SM00360">
    <property type="entry name" value="RRM"/>
    <property type="match status" value="2"/>
</dbReference>
<name>A0A899FRH0_9ASCO</name>
<feature type="compositionally biased region" description="Polar residues" evidence="10">
    <location>
        <begin position="279"/>
        <end position="290"/>
    </location>
</feature>
<evidence type="ECO:0000256" key="3">
    <source>
        <dbReference type="ARBA" id="ARBA00007077"/>
    </source>
</evidence>
<feature type="region of interest" description="Disordered" evidence="10">
    <location>
        <begin position="264"/>
        <end position="290"/>
    </location>
</feature>
<dbReference type="EMBL" id="CP054533">
    <property type="protein sequence ID" value="QSL64381.1"/>
    <property type="molecule type" value="Genomic_DNA"/>
</dbReference>
<comment type="subcellular location">
    <subcellularLocation>
        <location evidence="2">Nucleus</location>
        <location evidence="2">Nucleolus</location>
    </subcellularLocation>
</comment>
<dbReference type="InterPro" id="IPR012677">
    <property type="entry name" value="Nucleotide-bd_a/b_plait_sf"/>
</dbReference>
<dbReference type="InterPro" id="IPR035979">
    <property type="entry name" value="RBD_domain_sf"/>
</dbReference>
<keyword evidence="7 9" id="KW-0694">RNA-binding</keyword>
<comment type="similarity">
    <text evidence="3">Belongs to the RRM RBM34 family.</text>
</comment>
<feature type="domain" description="RRM" evidence="11">
    <location>
        <begin position="186"/>
        <end position="264"/>
    </location>
</feature>
<evidence type="ECO:0000256" key="4">
    <source>
        <dbReference type="ARBA" id="ARBA00015520"/>
    </source>
</evidence>
<keyword evidence="6" id="KW-0698">rRNA processing</keyword>
<evidence type="ECO:0000256" key="7">
    <source>
        <dbReference type="ARBA" id="ARBA00022884"/>
    </source>
</evidence>
<protein>
    <recommendedName>
        <fullName evidence="4">Nucleolar protein 12</fullName>
    </recommendedName>
</protein>
<evidence type="ECO:0000256" key="1">
    <source>
        <dbReference type="ARBA" id="ARBA00002475"/>
    </source>
</evidence>
<dbReference type="Pfam" id="PF00076">
    <property type="entry name" value="RRM_1"/>
    <property type="match status" value="1"/>
</dbReference>
<dbReference type="Gene3D" id="3.30.70.330">
    <property type="match status" value="2"/>
</dbReference>
<evidence type="ECO:0000256" key="2">
    <source>
        <dbReference type="ARBA" id="ARBA00004604"/>
    </source>
</evidence>
<dbReference type="CDD" id="cd12670">
    <property type="entry name" value="RRM2_Nop12p_like"/>
    <property type="match status" value="1"/>
</dbReference>
<dbReference type="PANTHER" id="PTHR23236">
    <property type="entry name" value="EUKARYOTIC TRANSLATION INITIATION FACTOR 4B/4H"/>
    <property type="match status" value="1"/>
</dbReference>
<dbReference type="OrthoDB" id="442677at2759"/>
<evidence type="ECO:0000256" key="8">
    <source>
        <dbReference type="ARBA" id="ARBA00023242"/>
    </source>
</evidence>
<gene>
    <name evidence="12" type="ORF">MERGE_001682</name>
</gene>
<evidence type="ECO:0000256" key="6">
    <source>
        <dbReference type="ARBA" id="ARBA00022552"/>
    </source>
</evidence>
<dbReference type="SUPFAM" id="SSF54928">
    <property type="entry name" value="RNA-binding domain, RBD"/>
    <property type="match status" value="2"/>
</dbReference>
<evidence type="ECO:0000256" key="10">
    <source>
        <dbReference type="SAM" id="MobiDB-lite"/>
    </source>
</evidence>
<reference evidence="12" key="1">
    <citation type="submission" date="2020-06" db="EMBL/GenBank/DDBJ databases">
        <title>Genomes of multiple members of Pneumocystis genus reveal paths to human pathogen Pneumocystis jirovecii.</title>
        <authorList>
            <person name="Cisse O.H."/>
            <person name="Ma L."/>
            <person name="Dekker J."/>
            <person name="Khil P."/>
            <person name="Jo J."/>
            <person name="Brenchley J."/>
            <person name="Blair R."/>
            <person name="Pahar B."/>
            <person name="Chabe M."/>
            <person name="Van Rompay K.A."/>
            <person name="Keesler R."/>
            <person name="Sukura A."/>
            <person name="Hirsch V."/>
            <person name="Kutty G."/>
            <person name="Liu Y."/>
            <person name="Peng L."/>
            <person name="Chen J."/>
            <person name="Song J."/>
            <person name="Weissenbacher-Lang C."/>
            <person name="Xu J."/>
            <person name="Upham N.S."/>
            <person name="Stajich J.E."/>
            <person name="Cuomo C.A."/>
            <person name="Cushion M.T."/>
            <person name="Kovacs J.A."/>
        </authorList>
    </citation>
    <scope>NUCLEOTIDE SEQUENCE</scope>
    <source>
        <strain evidence="12">2A</strain>
    </source>
</reference>
<dbReference type="GO" id="GO:0005730">
    <property type="term" value="C:nucleolus"/>
    <property type="evidence" value="ECO:0007669"/>
    <property type="project" value="UniProtKB-SubCell"/>
</dbReference>
<evidence type="ECO:0000313" key="13">
    <source>
        <dbReference type="Proteomes" id="UP000663699"/>
    </source>
</evidence>
<dbReference type="PROSITE" id="PS50102">
    <property type="entry name" value="RRM"/>
    <property type="match status" value="2"/>
</dbReference>
<comment type="function">
    <text evidence="1">Involved in pre-25S rRNA processing.</text>
</comment>
<feature type="region of interest" description="Disordered" evidence="10">
    <location>
        <begin position="1"/>
        <end position="21"/>
    </location>
</feature>
<accession>A0A899FRH0</accession>
<dbReference type="Proteomes" id="UP000663699">
    <property type="component" value="Chromosome 2"/>
</dbReference>
<organism evidence="12 13">
    <name type="scientific">Pneumocystis wakefieldiae</name>
    <dbReference type="NCBI Taxonomy" id="38082"/>
    <lineage>
        <taxon>Eukaryota</taxon>
        <taxon>Fungi</taxon>
        <taxon>Dikarya</taxon>
        <taxon>Ascomycota</taxon>
        <taxon>Taphrinomycotina</taxon>
        <taxon>Pneumocystomycetes</taxon>
        <taxon>Pneumocystaceae</taxon>
        <taxon>Pneumocystis</taxon>
    </lineage>
</organism>
<dbReference type="PANTHER" id="PTHR23236:SF25">
    <property type="entry name" value="RNA-BINDING PROTEIN 34"/>
    <property type="match status" value="1"/>
</dbReference>